<dbReference type="InterPro" id="IPR015414">
    <property type="entry name" value="TMEM64"/>
</dbReference>
<dbReference type="Proteomes" id="UP000176725">
    <property type="component" value="Unassembled WGS sequence"/>
</dbReference>
<keyword evidence="2 6" id="KW-1003">Cell membrane</keyword>
<dbReference type="PANTHER" id="PTHR12677:SF59">
    <property type="entry name" value="GOLGI APPARATUS MEMBRANE PROTEIN TVP38-RELATED"/>
    <property type="match status" value="1"/>
</dbReference>
<dbReference type="GO" id="GO:0005886">
    <property type="term" value="C:plasma membrane"/>
    <property type="evidence" value="ECO:0007669"/>
    <property type="project" value="UniProtKB-SubCell"/>
</dbReference>
<keyword evidence="5 6" id="KW-0472">Membrane</keyword>
<feature type="domain" description="VTT" evidence="7">
    <location>
        <begin position="27"/>
        <end position="137"/>
    </location>
</feature>
<sequence length="180" mass="20053">MLEVLTYIFVVSLSTAIPPFVAVPLELAAPSKFGLPLAFIYTLFGNIVGATAGFLIARKYGWVVIERVFHEHHVTRAKSIAKKYTFWKMTWTRMFLVSLFDVLSWAAGLTTISLGRFILSTVISNIPVVTVILVFGNSINISYAMMGWMSVGVLIISVYVLYKALRLRSVPEEATEKNAL</sequence>
<feature type="transmembrane region" description="Helical" evidence="6">
    <location>
        <begin position="91"/>
        <end position="110"/>
    </location>
</feature>
<evidence type="ECO:0000256" key="5">
    <source>
        <dbReference type="ARBA" id="ARBA00023136"/>
    </source>
</evidence>
<gene>
    <name evidence="8" type="ORF">A2893_04455</name>
</gene>
<dbReference type="EMBL" id="MGHH01000007">
    <property type="protein sequence ID" value="OGM64877.1"/>
    <property type="molecule type" value="Genomic_DNA"/>
</dbReference>
<comment type="similarity">
    <text evidence="6">Belongs to the TVP38/TMEM64 family.</text>
</comment>
<dbReference type="Pfam" id="PF09335">
    <property type="entry name" value="VTT_dom"/>
    <property type="match status" value="1"/>
</dbReference>
<evidence type="ECO:0000256" key="3">
    <source>
        <dbReference type="ARBA" id="ARBA00022692"/>
    </source>
</evidence>
<reference evidence="8 9" key="1">
    <citation type="journal article" date="2016" name="Nat. Commun.">
        <title>Thousands of microbial genomes shed light on interconnected biogeochemical processes in an aquifer system.</title>
        <authorList>
            <person name="Anantharaman K."/>
            <person name="Brown C.T."/>
            <person name="Hug L.A."/>
            <person name="Sharon I."/>
            <person name="Castelle C.J."/>
            <person name="Probst A.J."/>
            <person name="Thomas B.C."/>
            <person name="Singh A."/>
            <person name="Wilkins M.J."/>
            <person name="Karaoz U."/>
            <person name="Brodie E.L."/>
            <person name="Williams K.H."/>
            <person name="Hubbard S.S."/>
            <person name="Banfield J.F."/>
        </authorList>
    </citation>
    <scope>NUCLEOTIDE SEQUENCE [LARGE SCALE GENOMIC DNA]</scope>
</reference>
<dbReference type="AlphaFoldDB" id="A0A1F8BLD0"/>
<keyword evidence="3 6" id="KW-0812">Transmembrane</keyword>
<dbReference type="PANTHER" id="PTHR12677">
    <property type="entry name" value="GOLGI APPARATUS MEMBRANE PROTEIN TVP38-RELATED"/>
    <property type="match status" value="1"/>
</dbReference>
<evidence type="ECO:0000256" key="2">
    <source>
        <dbReference type="ARBA" id="ARBA00022475"/>
    </source>
</evidence>
<feature type="transmembrane region" description="Helical" evidence="6">
    <location>
        <begin position="37"/>
        <end position="57"/>
    </location>
</feature>
<evidence type="ECO:0000259" key="7">
    <source>
        <dbReference type="Pfam" id="PF09335"/>
    </source>
</evidence>
<name>A0A1F8BLD0_9BACT</name>
<organism evidence="8 9">
    <name type="scientific">Candidatus Woesebacteria bacterium RIFCSPLOWO2_01_FULL_39_25</name>
    <dbReference type="NCBI Taxonomy" id="1802521"/>
    <lineage>
        <taxon>Bacteria</taxon>
        <taxon>Candidatus Woeseibacteriota</taxon>
    </lineage>
</organism>
<evidence type="ECO:0000313" key="8">
    <source>
        <dbReference type="EMBL" id="OGM64877.1"/>
    </source>
</evidence>
<dbReference type="STRING" id="1802521.A2893_04455"/>
<evidence type="ECO:0000313" key="9">
    <source>
        <dbReference type="Proteomes" id="UP000176725"/>
    </source>
</evidence>
<evidence type="ECO:0000256" key="1">
    <source>
        <dbReference type="ARBA" id="ARBA00004651"/>
    </source>
</evidence>
<feature type="transmembrane region" description="Helical" evidence="6">
    <location>
        <begin position="6"/>
        <end position="25"/>
    </location>
</feature>
<protein>
    <recommendedName>
        <fullName evidence="6">TVP38/TMEM64 family membrane protein</fullName>
    </recommendedName>
</protein>
<proteinExistence type="inferred from homology"/>
<comment type="subcellular location">
    <subcellularLocation>
        <location evidence="1 6">Cell membrane</location>
        <topology evidence="1 6">Multi-pass membrane protein</topology>
    </subcellularLocation>
</comment>
<feature type="transmembrane region" description="Helical" evidence="6">
    <location>
        <begin position="141"/>
        <end position="162"/>
    </location>
</feature>
<comment type="caution">
    <text evidence="8">The sequence shown here is derived from an EMBL/GenBank/DDBJ whole genome shotgun (WGS) entry which is preliminary data.</text>
</comment>
<evidence type="ECO:0000256" key="4">
    <source>
        <dbReference type="ARBA" id="ARBA00022989"/>
    </source>
</evidence>
<dbReference type="InterPro" id="IPR032816">
    <property type="entry name" value="VTT_dom"/>
</dbReference>
<accession>A0A1F8BLD0</accession>
<evidence type="ECO:0000256" key="6">
    <source>
        <dbReference type="RuleBase" id="RU366058"/>
    </source>
</evidence>
<keyword evidence="4 6" id="KW-1133">Transmembrane helix</keyword>
<comment type="caution">
    <text evidence="6">Lacks conserved residue(s) required for the propagation of feature annotation.</text>
</comment>